<evidence type="ECO:0000256" key="3">
    <source>
        <dbReference type="SAM" id="Phobius"/>
    </source>
</evidence>
<feature type="transmembrane region" description="Helical" evidence="3">
    <location>
        <begin position="217"/>
        <end position="235"/>
    </location>
</feature>
<feature type="compositionally biased region" description="Polar residues" evidence="2">
    <location>
        <begin position="64"/>
        <end position="81"/>
    </location>
</feature>
<evidence type="ECO:0000256" key="1">
    <source>
        <dbReference type="ARBA" id="ARBA00010199"/>
    </source>
</evidence>
<organism evidence="4 5">
    <name type="scientific">Exidia glandulosa HHB12029</name>
    <dbReference type="NCBI Taxonomy" id="1314781"/>
    <lineage>
        <taxon>Eukaryota</taxon>
        <taxon>Fungi</taxon>
        <taxon>Dikarya</taxon>
        <taxon>Basidiomycota</taxon>
        <taxon>Agaricomycotina</taxon>
        <taxon>Agaricomycetes</taxon>
        <taxon>Auriculariales</taxon>
        <taxon>Exidiaceae</taxon>
        <taxon>Exidia</taxon>
    </lineage>
</organism>
<evidence type="ECO:0000313" key="4">
    <source>
        <dbReference type="EMBL" id="KZV98699.1"/>
    </source>
</evidence>
<evidence type="ECO:0000256" key="2">
    <source>
        <dbReference type="SAM" id="MobiDB-lite"/>
    </source>
</evidence>
<feature type="transmembrane region" description="Helical" evidence="3">
    <location>
        <begin position="255"/>
        <end position="272"/>
    </location>
</feature>
<keyword evidence="3" id="KW-0812">Transmembrane</keyword>
<proteinExistence type="inferred from homology"/>
<dbReference type="STRING" id="1314781.A0A166B7U5"/>
<accession>A0A166B7U5</accession>
<sequence length="273" mass="29579">MSTTYIHYKPPSSLPSDYSILARYNAHNDAAHDQPDELTSQVDEDEELHAPYGAVSIPGRSGGRRNTFSHGQTQRRMSNPQLRPLEAAASGAAWGTSVPAVPSENDPLLMQVPRIHEDCDDADDSRNMYMEELKVLLRYSLPVFGTQLFEYSLQVASIVSIGHLSTTALAAATLASMTASVTGFSIAQGLTSALDTLLPAAWTSGHPEFVGLWSQRMAVVITATLVPIIVLWFNAESVLLFLGQEAEVASLAALYLKWMSVGMPAYGLNAVIR</sequence>
<dbReference type="AlphaFoldDB" id="A0A166B7U5"/>
<evidence type="ECO:0008006" key="6">
    <source>
        <dbReference type="Google" id="ProtNLM"/>
    </source>
</evidence>
<dbReference type="InterPro" id="IPR002528">
    <property type="entry name" value="MATE_fam"/>
</dbReference>
<reference evidence="4 5" key="1">
    <citation type="journal article" date="2016" name="Mol. Biol. Evol.">
        <title>Comparative Genomics of Early-Diverging Mushroom-Forming Fungi Provides Insights into the Origins of Lignocellulose Decay Capabilities.</title>
        <authorList>
            <person name="Nagy L.G."/>
            <person name="Riley R."/>
            <person name="Tritt A."/>
            <person name="Adam C."/>
            <person name="Daum C."/>
            <person name="Floudas D."/>
            <person name="Sun H."/>
            <person name="Yadav J.S."/>
            <person name="Pangilinan J."/>
            <person name="Larsson K.H."/>
            <person name="Matsuura K."/>
            <person name="Barry K."/>
            <person name="Labutti K."/>
            <person name="Kuo R."/>
            <person name="Ohm R.A."/>
            <person name="Bhattacharya S.S."/>
            <person name="Shirouzu T."/>
            <person name="Yoshinaga Y."/>
            <person name="Martin F.M."/>
            <person name="Grigoriev I.V."/>
            <person name="Hibbett D.S."/>
        </authorList>
    </citation>
    <scope>NUCLEOTIDE SEQUENCE [LARGE SCALE GENOMIC DNA]</scope>
    <source>
        <strain evidence="4 5">HHB12029</strain>
    </source>
</reference>
<dbReference type="GO" id="GO:0042910">
    <property type="term" value="F:xenobiotic transmembrane transporter activity"/>
    <property type="evidence" value="ECO:0007669"/>
    <property type="project" value="InterPro"/>
</dbReference>
<protein>
    <recommendedName>
        <fullName evidence="6">Mate-domain-containing protein</fullName>
    </recommendedName>
</protein>
<dbReference type="GO" id="GO:0016020">
    <property type="term" value="C:membrane"/>
    <property type="evidence" value="ECO:0007669"/>
    <property type="project" value="InterPro"/>
</dbReference>
<dbReference type="EMBL" id="KV425916">
    <property type="protein sequence ID" value="KZV98699.1"/>
    <property type="molecule type" value="Genomic_DNA"/>
</dbReference>
<keyword evidence="3" id="KW-1133">Transmembrane helix</keyword>
<dbReference type="InParanoid" id="A0A166B7U5"/>
<dbReference type="OrthoDB" id="2126698at2759"/>
<keyword evidence="5" id="KW-1185">Reference proteome</keyword>
<dbReference type="PANTHER" id="PTHR11206">
    <property type="entry name" value="MULTIDRUG RESISTANCE PROTEIN"/>
    <property type="match status" value="1"/>
</dbReference>
<dbReference type="Pfam" id="PF01554">
    <property type="entry name" value="MatE"/>
    <property type="match status" value="1"/>
</dbReference>
<dbReference type="Proteomes" id="UP000077266">
    <property type="component" value="Unassembled WGS sequence"/>
</dbReference>
<feature type="region of interest" description="Disordered" evidence="2">
    <location>
        <begin position="53"/>
        <end position="81"/>
    </location>
</feature>
<keyword evidence="3" id="KW-0472">Membrane</keyword>
<evidence type="ECO:0000313" key="5">
    <source>
        <dbReference type="Proteomes" id="UP000077266"/>
    </source>
</evidence>
<comment type="similarity">
    <text evidence="1">Belongs to the multi antimicrobial extrusion (MATE) (TC 2.A.66.1) family.</text>
</comment>
<gene>
    <name evidence="4" type="ORF">EXIGLDRAFT_763366</name>
</gene>
<name>A0A166B7U5_EXIGL</name>
<dbReference type="GO" id="GO:0015297">
    <property type="term" value="F:antiporter activity"/>
    <property type="evidence" value="ECO:0007669"/>
    <property type="project" value="InterPro"/>
</dbReference>